<sequence>MKELKLLVLIGLVLVSCNPVREENREIEEKWINVSGVYPHLAYYNDEGECGTGAVVPWADKLWVVTYGPHLPFGSSDKLYEIDTDLNQIVREESIGGTPANRMIHKESDQLFIGPYTISNQGVVRAIPYEIMPGRHTGNARHLTNPESKIYFATMEEGFYEVDVNTLQPTLLYEDANVGRQKGNDTDSNPPGSLLLGAHGKGAYSGQGVLVYSNNGESGQQALEQFDIESGVLAEWDGKEWKTVRRAQFVEVTGPGGIYGNPNPEKDPIWATGWDHKSILVGVRDSGEWSFYRLPKASHSYDGAHGWNTEWPRIRDIGTTENPDYLMTMHGMFWKFPQGFSSKNSVGIRPRSSYLKVIGDFTRWNDQLVFGCDDSAQKEFLNVRKAKGGIEGPGQSNSNLWFTSTSLPDELGPSDANGAVWLSENVSAGAQSEAFLFAGWANRSAWILNEGNSETEFLFEVDTNGDKTWKPLLSQKVSAGQTQLIEFPKNDKGEWIRVKVDKNTKATVHFSYNNGHSKSTFGDNGAFNGISTIDEKTSLGGLLYGLGDNRRALGVVAGEIGENDFHENGYYELNEKMELVPKTDAETSDFINSKFAIPRNVIEIDESSVLVIDDKNRRWRLPLGQEDFTRKTNDGLLRICREVATERDLFNAHGTFYELPAENADGYAKIRPISSHNLQIHDYASYRGMLIMTGIDPNQNSKNIFKSKDGKAAVWAGVIDDLWKLGKPTGKGGPWKNSKVSKGQASDPYLIGFYDKKSLEISHDLNNDVEFTIEVEPIGHGPWMTYKKVKVGKGEIFKYDFPEGFQARWIRFKSNENCNATAWLEYK</sequence>
<dbReference type="PROSITE" id="PS51257">
    <property type="entry name" value="PROKAR_LIPOPROTEIN"/>
    <property type="match status" value="1"/>
</dbReference>
<name>A0A1W2H687_9BACT</name>
<dbReference type="Proteomes" id="UP000192333">
    <property type="component" value="Chromosome I"/>
</dbReference>
<keyword evidence="2" id="KW-1185">Reference proteome</keyword>
<reference evidence="2" key="1">
    <citation type="submission" date="2017-04" db="EMBL/GenBank/DDBJ databases">
        <authorList>
            <person name="Varghese N."/>
            <person name="Submissions S."/>
        </authorList>
    </citation>
    <scope>NUCLEOTIDE SEQUENCE [LARGE SCALE GENOMIC DNA]</scope>
    <source>
        <strain evidence="2">DSM 16537</strain>
    </source>
</reference>
<organism evidence="1 2">
    <name type="scientific">Aquiflexum balticum DSM 16537</name>
    <dbReference type="NCBI Taxonomy" id="758820"/>
    <lineage>
        <taxon>Bacteria</taxon>
        <taxon>Pseudomonadati</taxon>
        <taxon>Bacteroidota</taxon>
        <taxon>Cytophagia</taxon>
        <taxon>Cytophagales</taxon>
        <taxon>Cyclobacteriaceae</taxon>
        <taxon>Aquiflexum</taxon>
    </lineage>
</organism>
<protein>
    <submittedName>
        <fullName evidence="1">Uncharacterized protein</fullName>
    </submittedName>
</protein>
<gene>
    <name evidence="1" type="ORF">SAMN00777080_3044</name>
</gene>
<accession>A0A1W2H687</accession>
<dbReference type="STRING" id="758820.SAMN00777080_3044"/>
<dbReference type="AlphaFoldDB" id="A0A1W2H687"/>
<proteinExistence type="predicted"/>
<evidence type="ECO:0000313" key="2">
    <source>
        <dbReference type="Proteomes" id="UP000192333"/>
    </source>
</evidence>
<dbReference type="EMBL" id="LT838813">
    <property type="protein sequence ID" value="SMD44423.1"/>
    <property type="molecule type" value="Genomic_DNA"/>
</dbReference>
<dbReference type="RefSeq" id="WP_172805218.1">
    <property type="nucleotide sequence ID" value="NZ_LT838813.1"/>
</dbReference>
<evidence type="ECO:0000313" key="1">
    <source>
        <dbReference type="EMBL" id="SMD44423.1"/>
    </source>
</evidence>